<gene>
    <name evidence="1" type="ORF">Zmor_014444</name>
</gene>
<evidence type="ECO:0000313" key="1">
    <source>
        <dbReference type="EMBL" id="KAJ3655309.1"/>
    </source>
</evidence>
<name>A0AA38IHS5_9CUCU</name>
<keyword evidence="2" id="KW-1185">Reference proteome</keyword>
<proteinExistence type="predicted"/>
<dbReference type="EMBL" id="JALNTZ010000004">
    <property type="protein sequence ID" value="KAJ3655309.1"/>
    <property type="molecule type" value="Genomic_DNA"/>
</dbReference>
<evidence type="ECO:0000313" key="2">
    <source>
        <dbReference type="Proteomes" id="UP001168821"/>
    </source>
</evidence>
<sequence length="88" mass="10439">MSPHSRSVRYLFVGAYALRQFSKFIPQLYSIHHVTHDTGYLQQSLLYQQDTLRISRVTGIRYAHKQSYEWQEKIVNLDLGRTRQPNSI</sequence>
<comment type="caution">
    <text evidence="1">The sequence shown here is derived from an EMBL/GenBank/DDBJ whole genome shotgun (WGS) entry which is preliminary data.</text>
</comment>
<reference evidence="1" key="1">
    <citation type="journal article" date="2023" name="G3 (Bethesda)">
        <title>Whole genome assemblies of Zophobas morio and Tenebrio molitor.</title>
        <authorList>
            <person name="Kaur S."/>
            <person name="Stinson S.A."/>
            <person name="diCenzo G.C."/>
        </authorList>
    </citation>
    <scope>NUCLEOTIDE SEQUENCE</scope>
    <source>
        <strain evidence="1">QUZm001</strain>
    </source>
</reference>
<organism evidence="1 2">
    <name type="scientific">Zophobas morio</name>
    <dbReference type="NCBI Taxonomy" id="2755281"/>
    <lineage>
        <taxon>Eukaryota</taxon>
        <taxon>Metazoa</taxon>
        <taxon>Ecdysozoa</taxon>
        <taxon>Arthropoda</taxon>
        <taxon>Hexapoda</taxon>
        <taxon>Insecta</taxon>
        <taxon>Pterygota</taxon>
        <taxon>Neoptera</taxon>
        <taxon>Endopterygota</taxon>
        <taxon>Coleoptera</taxon>
        <taxon>Polyphaga</taxon>
        <taxon>Cucujiformia</taxon>
        <taxon>Tenebrionidae</taxon>
        <taxon>Zophobas</taxon>
    </lineage>
</organism>
<protein>
    <submittedName>
        <fullName evidence="1">Uncharacterized protein</fullName>
    </submittedName>
</protein>
<dbReference type="AlphaFoldDB" id="A0AA38IHS5"/>
<dbReference type="Proteomes" id="UP001168821">
    <property type="component" value="Unassembled WGS sequence"/>
</dbReference>
<accession>A0AA38IHS5</accession>